<gene>
    <name evidence="1" type="ORF">GAYE_SCF23G4260</name>
</gene>
<organism evidence="1 2">
    <name type="scientific">Galdieria yellowstonensis</name>
    <dbReference type="NCBI Taxonomy" id="3028027"/>
    <lineage>
        <taxon>Eukaryota</taxon>
        <taxon>Rhodophyta</taxon>
        <taxon>Bangiophyceae</taxon>
        <taxon>Galdieriales</taxon>
        <taxon>Galdieriaceae</taxon>
        <taxon>Galdieria</taxon>
    </lineage>
</organism>
<proteinExistence type="predicted"/>
<dbReference type="Proteomes" id="UP001300502">
    <property type="component" value="Unassembled WGS sequence"/>
</dbReference>
<accession>A0AAV9IGJ5</accession>
<evidence type="ECO:0000313" key="1">
    <source>
        <dbReference type="EMBL" id="KAK4526346.1"/>
    </source>
</evidence>
<protein>
    <submittedName>
        <fullName evidence="1">Uncharacterized protein</fullName>
    </submittedName>
</protein>
<dbReference type="AlphaFoldDB" id="A0AAV9IGJ5"/>
<dbReference type="EMBL" id="JANCYU010000039">
    <property type="protein sequence ID" value="KAK4526346.1"/>
    <property type="molecule type" value="Genomic_DNA"/>
</dbReference>
<keyword evidence="2" id="KW-1185">Reference proteome</keyword>
<name>A0AAV9IGJ5_9RHOD</name>
<comment type="caution">
    <text evidence="1">The sequence shown here is derived from an EMBL/GenBank/DDBJ whole genome shotgun (WGS) entry which is preliminary data.</text>
</comment>
<evidence type="ECO:0000313" key="2">
    <source>
        <dbReference type="Proteomes" id="UP001300502"/>
    </source>
</evidence>
<sequence length="424" mass="49320">MSTFSLGLIEKDFVHRWLMSKDSSLLPSILIDMSNGFRVKLESESLTVNLDFLACPQAVVNNIVLGQVFGDPYYFALPDTLRQTVHPDCRRFVFDLENEEFLEFHWYNSRNILLTVWMKFVTDTRLMSYFVVYDMTGNIGRRPQRVLQSKEITLQKQKLEIETPEYLDVFSSIGSGSPLFYSSEEIERRLEAIPQAREFVRKLLGSFEGVMRTSEFELNTFKLLNSSQEPCQLSIFCREPAEDIKRRERSRLCMPPSLFPNLPILREDDPLNVVEKLLQYSMSDMEKLDCLLSGRFSETLPGSPSTVGLQHMSIQDSSMGSASYKKMKKKSYTDSKRVRKILNKPSMRMQQRYEATETQLLAEGSLTDTSSLFSRFPPYYEMSTKQKKDYQEEEQQSYVECESYLSGTRFPNDCFFHLDSYDVE</sequence>
<reference evidence="1 2" key="1">
    <citation type="submission" date="2022-07" db="EMBL/GenBank/DDBJ databases">
        <title>Genome-wide signatures of adaptation to extreme environments.</title>
        <authorList>
            <person name="Cho C.H."/>
            <person name="Yoon H.S."/>
        </authorList>
    </citation>
    <scope>NUCLEOTIDE SEQUENCE [LARGE SCALE GENOMIC DNA]</scope>
    <source>
        <strain evidence="1 2">108.79 E11</strain>
    </source>
</reference>